<dbReference type="InterPro" id="IPR001036">
    <property type="entry name" value="Acrflvin-R"/>
</dbReference>
<feature type="transmembrane region" description="Helical" evidence="1">
    <location>
        <begin position="12"/>
        <end position="34"/>
    </location>
</feature>
<feature type="transmembrane region" description="Helical" evidence="1">
    <location>
        <begin position="391"/>
        <end position="409"/>
    </location>
</feature>
<dbReference type="Gene3D" id="1.20.1640.10">
    <property type="entry name" value="Multidrug efflux transporter AcrB transmembrane domain"/>
    <property type="match status" value="2"/>
</dbReference>
<dbReference type="GO" id="GO:0005886">
    <property type="term" value="C:plasma membrane"/>
    <property type="evidence" value="ECO:0007669"/>
    <property type="project" value="TreeGrafter"/>
</dbReference>
<keyword evidence="1" id="KW-0812">Transmembrane</keyword>
<dbReference type="PANTHER" id="PTHR32063:SF18">
    <property type="entry name" value="CATION EFFLUX SYSTEM PROTEIN"/>
    <property type="match status" value="1"/>
</dbReference>
<dbReference type="Gene3D" id="3.30.2090.10">
    <property type="entry name" value="Multidrug efflux transporter AcrB TolC docking domain, DN and DC subdomains"/>
    <property type="match status" value="2"/>
</dbReference>
<keyword evidence="1" id="KW-0472">Membrane</keyword>
<protein>
    <submittedName>
        <fullName evidence="2">Multidrug transporter AcrB</fullName>
    </submittedName>
</protein>
<feature type="transmembrane region" description="Helical" evidence="1">
    <location>
        <begin position="467"/>
        <end position="489"/>
    </location>
</feature>
<dbReference type="STRING" id="1548207.AXK11_00535"/>
<dbReference type="SUPFAM" id="SSF82693">
    <property type="entry name" value="Multidrug efflux transporter AcrB pore domain, PN1, PN2, PC1 and PC2 subdomains"/>
    <property type="match status" value="2"/>
</dbReference>
<dbReference type="InterPro" id="IPR027463">
    <property type="entry name" value="AcrB_DN_DC_subdom"/>
</dbReference>
<evidence type="ECO:0000313" key="3">
    <source>
        <dbReference type="Proteomes" id="UP000070058"/>
    </source>
</evidence>
<dbReference type="OrthoDB" id="9757876at2"/>
<organism evidence="2 3">
    <name type="scientific">Cephaloticoccus primus</name>
    <dbReference type="NCBI Taxonomy" id="1548207"/>
    <lineage>
        <taxon>Bacteria</taxon>
        <taxon>Pseudomonadati</taxon>
        <taxon>Verrucomicrobiota</taxon>
        <taxon>Opitutia</taxon>
        <taxon>Opitutales</taxon>
        <taxon>Opitutaceae</taxon>
        <taxon>Cephaloticoccus</taxon>
    </lineage>
</organism>
<dbReference type="EMBL" id="LSZQ01000012">
    <property type="protein sequence ID" value="KXU37745.1"/>
    <property type="molecule type" value="Genomic_DNA"/>
</dbReference>
<feature type="transmembrane region" description="Helical" evidence="1">
    <location>
        <begin position="862"/>
        <end position="879"/>
    </location>
</feature>
<dbReference type="GO" id="GO:0042910">
    <property type="term" value="F:xenobiotic transmembrane transporter activity"/>
    <property type="evidence" value="ECO:0007669"/>
    <property type="project" value="TreeGrafter"/>
</dbReference>
<reference evidence="3" key="1">
    <citation type="submission" date="2016-02" db="EMBL/GenBank/DDBJ databases">
        <authorList>
            <person name="Sanders J.G."/>
            <person name="Lin J.Y."/>
            <person name="Wertz J.T."/>
            <person name="Russell J.A."/>
            <person name="Moreau C.S."/>
            <person name="Powell S."/>
        </authorList>
    </citation>
    <scope>NUCLEOTIDE SEQUENCE [LARGE SCALE GENOMIC DNA]</scope>
    <source>
        <strain evidence="3">CAG34</strain>
    </source>
</reference>
<feature type="transmembrane region" description="Helical" evidence="1">
    <location>
        <begin position="910"/>
        <end position="926"/>
    </location>
</feature>
<feature type="transmembrane region" description="Helical" evidence="1">
    <location>
        <begin position="886"/>
        <end position="904"/>
    </location>
</feature>
<keyword evidence="3" id="KW-1185">Reference proteome</keyword>
<dbReference type="PRINTS" id="PR00702">
    <property type="entry name" value="ACRIFLAVINRP"/>
</dbReference>
<sequence length="1040" mass="114047">MSERFNLSAWGLRHGTLVAFAMLVALGLGTLAYFKLGRAEDPNLTIKVMTIDVAWPGATTREMEQQVVEKIQRTLQEVPHFDYVQSYVQPGQAIIFLVLKDSTIRRADIQASWYQARKRVGDIRHTLPPEIQGPIFNDDFGDTFGSIYAFHADGFDDGQMKQVLLAARERLLQVPDVSKVMLLGVQEPKFYIEFSHVRLASMGIAPAQILDALRQQNLVTPAGVVEGAHTRIAVRVDGAVQSVEDIGNVAIAADGRTFRLGDIASITRGFIDPPVMSVRRNGERVTALAISMVEGGDILALGPQLDAVMQEIQQLLPIGIHIEKIVDQPALVKRSTNEFLGHFVLALVIVLAVSLLALGFRTGIVVALSVPLVLGMTFFIMWQMGINLQRISLGALIIALGLLVDDAIIAVEMMQVKMEQGWERFKAASFAWTSTAFPMLTGTLMTAAGFVPVGFAQSSTGEFTGAIFQVVGIALLVSWLVAVLFIPYLGTKLLPDIQPHLEEKNFDAHARFHHWFSPKIAWCVAHRKRVLVMTAAAFVLALMAFQFVPKQFFPDSPREEILIDVHLPEGASYAATLAQTETVEQLLRTDARVRDITSYVGSGSPRFYLSLDPETPKRNYAQLIVYPQEIQQAGALAADLRERLSQAFPHIRTRVYRFELGPTVGYPVQFRVRGADPDTVRTIAAQVRDRMSEHPNLRDVNLQWNERTRALRLHIDQDRARALGLDSAEISRTVHTLLSGTTVTQVREGTELIDVVARAVESERLDAAQLAALPLRTPADRSVPLGQVARIEPVLEEGGLWIRNRLPTLSVRADVVGAQAPDVSAQLETMLGDIKATLPVGYQIQTGGTIEESVKADASIQAIMPVMLLLWAVLLMVQLQSFSRMLMVLLTAPLGMIGVSLALLMTQVPFGFIATLGVIALAGMIMRNSVILVDQIDKDIAAGQPREKAIIDATVRRTRPVVLTALTAILAMIPLTLSTMWGPMAIAIMGGLTVATVLTLFFVPALYAAWLRVEDRFALRGEGKGYRASCAVITCSGKIG</sequence>
<dbReference type="Pfam" id="PF00873">
    <property type="entry name" value="ACR_tran"/>
    <property type="match status" value="1"/>
</dbReference>
<dbReference type="SUPFAM" id="SSF82714">
    <property type="entry name" value="Multidrug efflux transporter AcrB TolC docking domain, DN and DC subdomains"/>
    <property type="match status" value="2"/>
</dbReference>
<dbReference type="PANTHER" id="PTHR32063">
    <property type="match status" value="1"/>
</dbReference>
<dbReference type="AlphaFoldDB" id="A0A139ST61"/>
<evidence type="ECO:0000256" key="1">
    <source>
        <dbReference type="SAM" id="Phobius"/>
    </source>
</evidence>
<proteinExistence type="predicted"/>
<keyword evidence="1" id="KW-1133">Transmembrane helix</keyword>
<comment type="caution">
    <text evidence="2">The sequence shown here is derived from an EMBL/GenBank/DDBJ whole genome shotgun (WGS) entry which is preliminary data.</text>
</comment>
<evidence type="ECO:0000313" key="2">
    <source>
        <dbReference type="EMBL" id="KXU37745.1"/>
    </source>
</evidence>
<gene>
    <name evidence="2" type="ORF">AXK11_00535</name>
</gene>
<feature type="transmembrane region" description="Helical" evidence="1">
    <location>
        <begin position="530"/>
        <end position="548"/>
    </location>
</feature>
<accession>A0A139ST61</accession>
<feature type="transmembrane region" description="Helical" evidence="1">
    <location>
        <begin position="339"/>
        <end position="358"/>
    </location>
</feature>
<feature type="transmembrane region" description="Helical" evidence="1">
    <location>
        <begin position="961"/>
        <end position="981"/>
    </location>
</feature>
<dbReference type="Proteomes" id="UP000070058">
    <property type="component" value="Unassembled WGS sequence"/>
</dbReference>
<dbReference type="Gene3D" id="3.30.70.1440">
    <property type="entry name" value="Multidrug efflux transporter AcrB pore domain"/>
    <property type="match status" value="1"/>
</dbReference>
<dbReference type="Gene3D" id="3.30.70.1320">
    <property type="entry name" value="Multidrug efflux transporter AcrB pore domain like"/>
    <property type="match status" value="1"/>
</dbReference>
<dbReference type="RefSeq" id="WP_068628661.1">
    <property type="nucleotide sequence ID" value="NZ_LSZQ01000012.1"/>
</dbReference>
<dbReference type="Gene3D" id="3.30.70.1430">
    <property type="entry name" value="Multidrug efflux transporter AcrB pore domain"/>
    <property type="match status" value="2"/>
</dbReference>
<feature type="transmembrane region" description="Helical" evidence="1">
    <location>
        <begin position="365"/>
        <end position="385"/>
    </location>
</feature>
<name>A0A139ST61_9BACT</name>
<feature type="transmembrane region" description="Helical" evidence="1">
    <location>
        <begin position="430"/>
        <end position="455"/>
    </location>
</feature>
<feature type="transmembrane region" description="Helical" evidence="1">
    <location>
        <begin position="987"/>
        <end position="1010"/>
    </location>
</feature>
<dbReference type="SUPFAM" id="SSF82866">
    <property type="entry name" value="Multidrug efflux transporter AcrB transmembrane domain"/>
    <property type="match status" value="2"/>
</dbReference>